<evidence type="ECO:0000313" key="8">
    <source>
        <dbReference type="Proteomes" id="UP000593758"/>
    </source>
</evidence>
<dbReference type="KEGG" id="halt:IM660_18635"/>
<evidence type="ECO:0000313" key="7">
    <source>
        <dbReference type="EMBL" id="QOR70573.1"/>
    </source>
</evidence>
<evidence type="ECO:0000256" key="4">
    <source>
        <dbReference type="ARBA" id="ARBA00022729"/>
    </source>
</evidence>
<dbReference type="Proteomes" id="UP000593758">
    <property type="component" value="Chromosome"/>
</dbReference>
<gene>
    <name evidence="7" type="ORF">IM660_18635</name>
</gene>
<dbReference type="EMBL" id="CP063169">
    <property type="protein sequence ID" value="QOR70573.1"/>
    <property type="molecule type" value="Genomic_DNA"/>
</dbReference>
<dbReference type="PANTHER" id="PTHR43649:SF31">
    <property type="entry name" value="SN-GLYCEROL-3-PHOSPHATE-BINDING PERIPLASMIC PROTEIN UGPB"/>
    <property type="match status" value="1"/>
</dbReference>
<feature type="region of interest" description="Disordered" evidence="5">
    <location>
        <begin position="25"/>
        <end position="51"/>
    </location>
</feature>
<evidence type="ECO:0000256" key="2">
    <source>
        <dbReference type="ARBA" id="ARBA00008520"/>
    </source>
</evidence>
<keyword evidence="8" id="KW-1185">Reference proteome</keyword>
<dbReference type="AlphaFoldDB" id="A0A7M1SVC6"/>
<organism evidence="7 8">
    <name type="scientific">Ruania alkalisoli</name>
    <dbReference type="NCBI Taxonomy" id="2779775"/>
    <lineage>
        <taxon>Bacteria</taxon>
        <taxon>Bacillati</taxon>
        <taxon>Actinomycetota</taxon>
        <taxon>Actinomycetes</taxon>
        <taxon>Micrococcales</taxon>
        <taxon>Ruaniaceae</taxon>
        <taxon>Ruania</taxon>
    </lineage>
</organism>
<protein>
    <submittedName>
        <fullName evidence="7">Carbohydrate ABC transporter substrate-binding protein</fullName>
    </submittedName>
</protein>
<accession>A0A7M1SVC6</accession>
<name>A0A7M1SVC6_9MICO</name>
<dbReference type="InterPro" id="IPR006311">
    <property type="entry name" value="TAT_signal"/>
</dbReference>
<dbReference type="PROSITE" id="PS51257">
    <property type="entry name" value="PROKAR_LIPOPROTEIN"/>
    <property type="match status" value="1"/>
</dbReference>
<evidence type="ECO:0000256" key="3">
    <source>
        <dbReference type="ARBA" id="ARBA00022448"/>
    </source>
</evidence>
<dbReference type="RefSeq" id="WP_193497248.1">
    <property type="nucleotide sequence ID" value="NZ_CP063169.1"/>
</dbReference>
<evidence type="ECO:0000256" key="1">
    <source>
        <dbReference type="ARBA" id="ARBA00004196"/>
    </source>
</evidence>
<keyword evidence="3" id="KW-0813">Transport</keyword>
<dbReference type="PANTHER" id="PTHR43649">
    <property type="entry name" value="ARABINOSE-BINDING PROTEIN-RELATED"/>
    <property type="match status" value="1"/>
</dbReference>
<dbReference type="SUPFAM" id="SSF53850">
    <property type="entry name" value="Periplasmic binding protein-like II"/>
    <property type="match status" value="1"/>
</dbReference>
<dbReference type="Gene3D" id="3.40.190.10">
    <property type="entry name" value="Periplasmic binding protein-like II"/>
    <property type="match status" value="1"/>
</dbReference>
<evidence type="ECO:0000256" key="5">
    <source>
        <dbReference type="SAM" id="MobiDB-lite"/>
    </source>
</evidence>
<comment type="similarity">
    <text evidence="2">Belongs to the bacterial solute-binding protein 1 family.</text>
</comment>
<dbReference type="InterPro" id="IPR050490">
    <property type="entry name" value="Bact_solute-bd_prot1"/>
</dbReference>
<feature type="signal peptide" evidence="6">
    <location>
        <begin position="1"/>
        <end position="24"/>
    </location>
</feature>
<proteinExistence type="inferred from homology"/>
<dbReference type="InterPro" id="IPR006059">
    <property type="entry name" value="SBP"/>
</dbReference>
<feature type="compositionally biased region" description="Low complexity" evidence="5">
    <location>
        <begin position="29"/>
        <end position="40"/>
    </location>
</feature>
<comment type="subcellular location">
    <subcellularLocation>
        <location evidence="1">Cell envelope</location>
    </subcellularLocation>
</comment>
<sequence length="500" mass="53931">MSPNISRRTALLAGASMMTAGALAGCERPGGTPTDTGAGAEAFPTTGADVPSESATVQWVDTGAISEAFVPSVTDRFTQTFPNVAFNYQSLGGDDMAQVLQLAFQNDDVPDIFRLLPNVVAPSEAVSAGLVQPLDDIVPDFETWRSAFPDGVFTEGNNVFNGKTYSFPVLGNYTLGLLLNRGIVQEAGYDFEETPPTFETFRQAAREITQQGDGRYWALTHGGASASRWRVLVQLLGQLAGAPGGDFDYRTGTYNYNSDAYLEAVELLLALREDGSFDPGVASTPPAQAVERVPTGQAAMIINETGVLPKWFDTFPDFDFGVANLPAPADHGYVAAPSERYYWWASASSQNPEVIGELFSYLGSVEGQSDWQRVGGGALPLAFPEVNQVEGLDPRVRAAYDYFDEVVRRLPEPPARNPETAQVLAGLRPLSPDFGTTIQGIYTGQLEDPAAAMRNLQDRAEAELDRAVDAAVAEGANVSRDDWVFADWDPSVNYVYEDGE</sequence>
<dbReference type="PROSITE" id="PS51318">
    <property type="entry name" value="TAT"/>
    <property type="match status" value="1"/>
</dbReference>
<dbReference type="Pfam" id="PF01547">
    <property type="entry name" value="SBP_bac_1"/>
    <property type="match status" value="1"/>
</dbReference>
<reference evidence="7 8" key="1">
    <citation type="submission" date="2020-10" db="EMBL/GenBank/DDBJ databases">
        <title>Haloactinobacterium sp. RN3S43, a bacterium isolated from saline soil.</title>
        <authorList>
            <person name="Sun J.-Q."/>
        </authorList>
    </citation>
    <scope>NUCLEOTIDE SEQUENCE [LARGE SCALE GENOMIC DNA]</scope>
    <source>
        <strain evidence="7 8">RN3S43</strain>
    </source>
</reference>
<keyword evidence="4 6" id="KW-0732">Signal</keyword>
<feature type="chain" id="PRO_5032489188" evidence="6">
    <location>
        <begin position="25"/>
        <end position="500"/>
    </location>
</feature>
<evidence type="ECO:0000256" key="6">
    <source>
        <dbReference type="SAM" id="SignalP"/>
    </source>
</evidence>
<dbReference type="GO" id="GO:0030313">
    <property type="term" value="C:cell envelope"/>
    <property type="evidence" value="ECO:0007669"/>
    <property type="project" value="UniProtKB-SubCell"/>
</dbReference>